<evidence type="ECO:0000256" key="1">
    <source>
        <dbReference type="ARBA" id="ARBA00008645"/>
    </source>
</evidence>
<keyword evidence="2 3" id="KW-0378">Hydrolase</keyword>
<evidence type="ECO:0000256" key="2">
    <source>
        <dbReference type="ARBA" id="ARBA00022801"/>
    </source>
</evidence>
<dbReference type="Gene3D" id="3.40.50.1820">
    <property type="entry name" value="alpha/beta hydrolase"/>
    <property type="match status" value="1"/>
</dbReference>
<dbReference type="Gene3D" id="1.20.1440.110">
    <property type="entry name" value="acylaminoacyl peptidase"/>
    <property type="match status" value="1"/>
</dbReference>
<dbReference type="EMBL" id="JAWSTH010000039">
    <property type="protein sequence ID" value="MDW5595724.1"/>
    <property type="molecule type" value="Genomic_DNA"/>
</dbReference>
<proteinExistence type="inferred from homology"/>
<dbReference type="InterPro" id="IPR050261">
    <property type="entry name" value="FrsA_esterase"/>
</dbReference>
<evidence type="ECO:0000313" key="4">
    <source>
        <dbReference type="Proteomes" id="UP001284601"/>
    </source>
</evidence>
<gene>
    <name evidence="3" type="ORF">R7226_15345</name>
</gene>
<protein>
    <submittedName>
        <fullName evidence="3">Alpha/beta hydrolase</fullName>
    </submittedName>
</protein>
<name>A0ABU4HSK9_9ACTN</name>
<dbReference type="InterPro" id="IPR029058">
    <property type="entry name" value="AB_hydrolase_fold"/>
</dbReference>
<dbReference type="GO" id="GO:0016787">
    <property type="term" value="F:hydrolase activity"/>
    <property type="evidence" value="ECO:0007669"/>
    <property type="project" value="UniProtKB-KW"/>
</dbReference>
<sequence>MIHSTAKPAIEPTFGHDDFQFGFEAALGASYRNGADVGEVLATAARIKDGDADAWLREWTATAGAVWAAARAAEEAGRRVSALAHYRRAATYYATALYTIAASSELERRPEIWQRQRACWERIVDLSPVPGERIAIPYEGTTLPGWFFRAPDAAPGERRPTVVVNNGSDGATSQMWLHGGAAASERGWHWMTFDGPGQQSTLFDAGIPFRPDWEAVLTPVLDTLLTRPEVDPARVAVIGVSQAGYWVPRALAFEHRFAAAVVDPGVVDVATSWLDPLPGALRKELEQGKQAQFDRNMHLGELFSAATRATLSFRGEPYGVEQESRYALYRTVARYRLGDEVARIDTPLLITDPEGEQFWPGQSRQLHDLLPGVAELAPFAAADGAGRHCEPLASAARDARIFDWLEERLG</sequence>
<reference evidence="4" key="1">
    <citation type="submission" date="2023-07" db="EMBL/GenBank/DDBJ databases">
        <title>Conexibacter stalactiti sp. nov., isolated from stalactites in a lava cave and emended description of the genus Conexibacter.</title>
        <authorList>
            <person name="Lee S.D."/>
        </authorList>
    </citation>
    <scope>NUCLEOTIDE SEQUENCE [LARGE SCALE GENOMIC DNA]</scope>
    <source>
        <strain evidence="4">KCTC 39840</strain>
    </source>
</reference>
<organism evidence="3 4">
    <name type="scientific">Conexibacter stalactiti</name>
    <dbReference type="NCBI Taxonomy" id="1940611"/>
    <lineage>
        <taxon>Bacteria</taxon>
        <taxon>Bacillati</taxon>
        <taxon>Actinomycetota</taxon>
        <taxon>Thermoleophilia</taxon>
        <taxon>Solirubrobacterales</taxon>
        <taxon>Conexibacteraceae</taxon>
        <taxon>Conexibacter</taxon>
    </lineage>
</organism>
<dbReference type="Pfam" id="PF06500">
    <property type="entry name" value="FrsA-like"/>
    <property type="match status" value="1"/>
</dbReference>
<dbReference type="InterPro" id="IPR010520">
    <property type="entry name" value="FrsA-like"/>
</dbReference>
<evidence type="ECO:0000313" key="3">
    <source>
        <dbReference type="EMBL" id="MDW5595724.1"/>
    </source>
</evidence>
<dbReference type="PANTHER" id="PTHR22946">
    <property type="entry name" value="DIENELACTONE HYDROLASE DOMAIN-CONTAINING PROTEIN-RELATED"/>
    <property type="match status" value="1"/>
</dbReference>
<keyword evidence="4" id="KW-1185">Reference proteome</keyword>
<dbReference type="RefSeq" id="WP_318598062.1">
    <property type="nucleotide sequence ID" value="NZ_JAWSTH010000039.1"/>
</dbReference>
<accession>A0ABU4HSK9</accession>
<dbReference type="PANTHER" id="PTHR22946:SF12">
    <property type="entry name" value="CONIDIAL PIGMENT BIOSYNTHESIS PROTEIN AYG1 (AFU_ORTHOLOGUE AFUA_2G17550)"/>
    <property type="match status" value="1"/>
</dbReference>
<dbReference type="Proteomes" id="UP001284601">
    <property type="component" value="Unassembled WGS sequence"/>
</dbReference>
<comment type="caution">
    <text evidence="3">The sequence shown here is derived from an EMBL/GenBank/DDBJ whole genome shotgun (WGS) entry which is preliminary data.</text>
</comment>
<dbReference type="SUPFAM" id="SSF53474">
    <property type="entry name" value="alpha/beta-Hydrolases"/>
    <property type="match status" value="1"/>
</dbReference>
<comment type="similarity">
    <text evidence="1">Belongs to the AB hydrolase superfamily.</text>
</comment>